<feature type="transmembrane region" description="Helical" evidence="1">
    <location>
        <begin position="75"/>
        <end position="98"/>
    </location>
</feature>
<protein>
    <submittedName>
        <fullName evidence="2">Uncharacterized protein</fullName>
    </submittedName>
</protein>
<dbReference type="OrthoDB" id="3038990at2759"/>
<dbReference type="Proteomes" id="UP000724874">
    <property type="component" value="Unassembled WGS sequence"/>
</dbReference>
<feature type="transmembrane region" description="Helical" evidence="1">
    <location>
        <begin position="180"/>
        <end position="198"/>
    </location>
</feature>
<evidence type="ECO:0000313" key="2">
    <source>
        <dbReference type="EMBL" id="KAF8880332.1"/>
    </source>
</evidence>
<keyword evidence="1" id="KW-0812">Transmembrane</keyword>
<gene>
    <name evidence="2" type="ORF">CPB84DRAFT_277606</name>
</gene>
<reference evidence="2" key="1">
    <citation type="submission" date="2020-11" db="EMBL/GenBank/DDBJ databases">
        <authorList>
            <consortium name="DOE Joint Genome Institute"/>
            <person name="Ahrendt S."/>
            <person name="Riley R."/>
            <person name="Andreopoulos W."/>
            <person name="LaButti K."/>
            <person name="Pangilinan J."/>
            <person name="Ruiz-duenas F.J."/>
            <person name="Barrasa J.M."/>
            <person name="Sanchez-Garcia M."/>
            <person name="Camarero S."/>
            <person name="Miyauchi S."/>
            <person name="Serrano A."/>
            <person name="Linde D."/>
            <person name="Babiker R."/>
            <person name="Drula E."/>
            <person name="Ayuso-Fernandez I."/>
            <person name="Pacheco R."/>
            <person name="Padilla G."/>
            <person name="Ferreira P."/>
            <person name="Barriuso J."/>
            <person name="Kellner H."/>
            <person name="Castanera R."/>
            <person name="Alfaro M."/>
            <person name="Ramirez L."/>
            <person name="Pisabarro A.G."/>
            <person name="Kuo A."/>
            <person name="Tritt A."/>
            <person name="Lipzen A."/>
            <person name="He G."/>
            <person name="Yan M."/>
            <person name="Ng V."/>
            <person name="Cullen D."/>
            <person name="Martin F."/>
            <person name="Rosso M.-N."/>
            <person name="Henrissat B."/>
            <person name="Hibbett D."/>
            <person name="Martinez A.T."/>
            <person name="Grigoriev I.V."/>
        </authorList>
    </citation>
    <scope>NUCLEOTIDE SEQUENCE</scope>
    <source>
        <strain evidence="2">AH 44721</strain>
    </source>
</reference>
<feature type="transmembrane region" description="Helical" evidence="1">
    <location>
        <begin position="118"/>
        <end position="144"/>
    </location>
</feature>
<name>A0A9P5NDG3_GYMJU</name>
<feature type="transmembrane region" description="Helical" evidence="1">
    <location>
        <begin position="44"/>
        <end position="68"/>
    </location>
</feature>
<dbReference type="AlphaFoldDB" id="A0A9P5NDG3"/>
<accession>A0A9P5NDG3</accession>
<dbReference type="EMBL" id="JADNYJ010000141">
    <property type="protein sequence ID" value="KAF8880332.1"/>
    <property type="molecule type" value="Genomic_DNA"/>
</dbReference>
<keyword evidence="3" id="KW-1185">Reference proteome</keyword>
<feature type="transmembrane region" description="Helical" evidence="1">
    <location>
        <begin position="21"/>
        <end position="38"/>
    </location>
</feature>
<keyword evidence="1" id="KW-0472">Membrane</keyword>
<comment type="caution">
    <text evidence="2">The sequence shown here is derived from an EMBL/GenBank/DDBJ whole genome shotgun (WGS) entry which is preliminary data.</text>
</comment>
<keyword evidence="1" id="KW-1133">Transmembrane helix</keyword>
<proteinExistence type="predicted"/>
<sequence>MSVGMTTVLIWDWIDNLRSDFKLLFFFKLGLPTFLHFGSRVSLLVYALSRAVLLSNFTGCFLCVRVFAIYNRERFIGVFFGIHLLAAIGISSTFYLVVGAENVGPTKYCMETLQDLHYFLPATYTVFLVDETLIYFAIVWRIYLMFLEHTGTSLGQTFKILVWGASLPVLSRIVLPDSQMHFIIIVISKAILVFIIVFCKQLYQAMFIICHLVLVNVMTSRVYRNLKLGLDDEQEVQSLIINLTREAEQ</sequence>
<evidence type="ECO:0000313" key="3">
    <source>
        <dbReference type="Proteomes" id="UP000724874"/>
    </source>
</evidence>
<feature type="transmembrane region" description="Helical" evidence="1">
    <location>
        <begin position="156"/>
        <end position="174"/>
    </location>
</feature>
<organism evidence="2 3">
    <name type="scientific">Gymnopilus junonius</name>
    <name type="common">Spectacular rustgill mushroom</name>
    <name type="synonym">Gymnopilus spectabilis subsp. junonius</name>
    <dbReference type="NCBI Taxonomy" id="109634"/>
    <lineage>
        <taxon>Eukaryota</taxon>
        <taxon>Fungi</taxon>
        <taxon>Dikarya</taxon>
        <taxon>Basidiomycota</taxon>
        <taxon>Agaricomycotina</taxon>
        <taxon>Agaricomycetes</taxon>
        <taxon>Agaricomycetidae</taxon>
        <taxon>Agaricales</taxon>
        <taxon>Agaricineae</taxon>
        <taxon>Hymenogastraceae</taxon>
        <taxon>Gymnopilus</taxon>
    </lineage>
</organism>
<evidence type="ECO:0000256" key="1">
    <source>
        <dbReference type="SAM" id="Phobius"/>
    </source>
</evidence>